<accession>A0A0G0E3U1</accession>
<dbReference type="STRING" id="1618350.UR67_C0002G0115"/>
<dbReference type="EMBL" id="LBQB01000002">
    <property type="protein sequence ID" value="KKP69995.1"/>
    <property type="molecule type" value="Genomic_DNA"/>
</dbReference>
<name>A0A0G0E3U1_UNCC3</name>
<evidence type="ECO:0000313" key="1">
    <source>
        <dbReference type="EMBL" id="KKP69995.1"/>
    </source>
</evidence>
<protein>
    <submittedName>
        <fullName evidence="1">Uncharacterized protein</fullName>
    </submittedName>
</protein>
<dbReference type="AlphaFoldDB" id="A0A0G0E3U1"/>
<sequence length="354" mass="40397">MNARPSIILPHTNGMTTLATEVAFLESLLGWRMDQYHLPKETDTAMAVLKIILGHTENCIKLSDDEKIRLWDVIQQAINLQQPVPITISFAVGSRMPNLLKFKELIAYPTLGWLHMAWVFRFINEKIQRIYKPGMQILLFDEATLFAGVIPGIVAEDVERQLQYFNQIITAIGAPITIIPMTPEMLPWEQAQHIPMSSHDAITYAMACCYPGMTNPDAMDPLYTNRAKDYLVLRMLIGEETWQTAITLSERVLRTLALRKQNRLFERLLNDLGFQNHINACITDKSERVVIDVTKVLTNHGMPVVYRDANGRLVVHIVPEYRLQREHPGAIPVRISPNEFGTQGVPFVFYYLGK</sequence>
<organism evidence="1 2">
    <name type="scientific">candidate division CPR3 bacterium GW2011_GWF2_35_18</name>
    <dbReference type="NCBI Taxonomy" id="1618350"/>
    <lineage>
        <taxon>Bacteria</taxon>
        <taxon>Bacteria division CPR3</taxon>
    </lineage>
</organism>
<dbReference type="Proteomes" id="UP000034581">
    <property type="component" value="Unassembled WGS sequence"/>
</dbReference>
<evidence type="ECO:0000313" key="2">
    <source>
        <dbReference type="Proteomes" id="UP000034581"/>
    </source>
</evidence>
<gene>
    <name evidence="1" type="ORF">UR67_C0002G0115</name>
</gene>
<comment type="caution">
    <text evidence="1">The sequence shown here is derived from an EMBL/GenBank/DDBJ whole genome shotgun (WGS) entry which is preliminary data.</text>
</comment>
<reference evidence="1 2" key="1">
    <citation type="journal article" date="2015" name="Nature">
        <title>rRNA introns, odd ribosomes, and small enigmatic genomes across a large radiation of phyla.</title>
        <authorList>
            <person name="Brown C.T."/>
            <person name="Hug L.A."/>
            <person name="Thomas B.C."/>
            <person name="Sharon I."/>
            <person name="Castelle C.J."/>
            <person name="Singh A."/>
            <person name="Wilkins M.J."/>
            <person name="Williams K.H."/>
            <person name="Banfield J.F."/>
        </authorList>
    </citation>
    <scope>NUCLEOTIDE SEQUENCE [LARGE SCALE GENOMIC DNA]</scope>
</reference>
<proteinExistence type="predicted"/>